<dbReference type="Proteomes" id="UP000095286">
    <property type="component" value="Unplaced"/>
</dbReference>
<evidence type="ECO:0000313" key="2">
    <source>
        <dbReference type="WBParaSite" id="RSKR_0000595100.1"/>
    </source>
</evidence>
<proteinExistence type="predicted"/>
<reference evidence="2" key="1">
    <citation type="submission" date="2016-11" db="UniProtKB">
        <authorList>
            <consortium name="WormBaseParasite"/>
        </authorList>
    </citation>
    <scope>IDENTIFICATION</scope>
    <source>
        <strain evidence="2">KR3021</strain>
    </source>
</reference>
<evidence type="ECO:0000313" key="1">
    <source>
        <dbReference type="Proteomes" id="UP000095286"/>
    </source>
</evidence>
<name>A0AC35U0L1_9BILA</name>
<sequence>MENAPISVVSPFPLPPEYYKNFTNQIIKNGQVPNPPPIPLKYTIFGEQVDWSVEKEKSLNELGIKQMYDGNGDFKAELKKLNNSIMSTYLDLMDILIRCPADPMRGEKIELLKTLFINFHHILNLLRPVQARDVIVATSLEQVEDLSMSTQKMNAYLTTAKTIVISTIDKALQDAKQLEDDLEIVEKERLHSNLPTLHHYKKTIKLKSDGRKTADDHAYAMKREEELLKEMELL</sequence>
<protein>
    <submittedName>
        <fullName evidence="2">Mediator of RNA polymerase II transcription subunit 7</fullName>
    </submittedName>
</protein>
<accession>A0AC35U0L1</accession>
<dbReference type="WBParaSite" id="RSKR_0000595100.1">
    <property type="protein sequence ID" value="RSKR_0000595100.1"/>
    <property type="gene ID" value="RSKR_0000595100"/>
</dbReference>
<organism evidence="1 2">
    <name type="scientific">Rhabditophanes sp. KR3021</name>
    <dbReference type="NCBI Taxonomy" id="114890"/>
    <lineage>
        <taxon>Eukaryota</taxon>
        <taxon>Metazoa</taxon>
        <taxon>Ecdysozoa</taxon>
        <taxon>Nematoda</taxon>
        <taxon>Chromadorea</taxon>
        <taxon>Rhabditida</taxon>
        <taxon>Tylenchina</taxon>
        <taxon>Panagrolaimomorpha</taxon>
        <taxon>Strongyloidoidea</taxon>
        <taxon>Alloionematidae</taxon>
        <taxon>Rhabditophanes</taxon>
    </lineage>
</organism>